<dbReference type="AlphaFoldDB" id="A0A0E9UID1"/>
<dbReference type="EMBL" id="GBXM01042953">
    <property type="protein sequence ID" value="JAH65624.1"/>
    <property type="molecule type" value="Transcribed_RNA"/>
</dbReference>
<proteinExistence type="predicted"/>
<evidence type="ECO:0000313" key="1">
    <source>
        <dbReference type="EMBL" id="JAH65624.1"/>
    </source>
</evidence>
<name>A0A0E9UID1_ANGAN</name>
<reference evidence="1" key="2">
    <citation type="journal article" date="2015" name="Fish Shellfish Immunol.">
        <title>Early steps in the European eel (Anguilla anguilla)-Vibrio vulnificus interaction in the gills: Role of the RtxA13 toxin.</title>
        <authorList>
            <person name="Callol A."/>
            <person name="Pajuelo D."/>
            <person name="Ebbesson L."/>
            <person name="Teles M."/>
            <person name="MacKenzie S."/>
            <person name="Amaro C."/>
        </authorList>
    </citation>
    <scope>NUCLEOTIDE SEQUENCE</scope>
</reference>
<protein>
    <submittedName>
        <fullName evidence="1">Uncharacterized protein</fullName>
    </submittedName>
</protein>
<reference evidence="1" key="1">
    <citation type="submission" date="2014-11" db="EMBL/GenBank/DDBJ databases">
        <authorList>
            <person name="Amaro Gonzalez C."/>
        </authorList>
    </citation>
    <scope>NUCLEOTIDE SEQUENCE</scope>
</reference>
<accession>A0A0E9UID1</accession>
<sequence length="28" mass="2917">MHFGRCVCKCAPSCGVAGCCSDQTGLWP</sequence>
<organism evidence="1">
    <name type="scientific">Anguilla anguilla</name>
    <name type="common">European freshwater eel</name>
    <name type="synonym">Muraena anguilla</name>
    <dbReference type="NCBI Taxonomy" id="7936"/>
    <lineage>
        <taxon>Eukaryota</taxon>
        <taxon>Metazoa</taxon>
        <taxon>Chordata</taxon>
        <taxon>Craniata</taxon>
        <taxon>Vertebrata</taxon>
        <taxon>Euteleostomi</taxon>
        <taxon>Actinopterygii</taxon>
        <taxon>Neopterygii</taxon>
        <taxon>Teleostei</taxon>
        <taxon>Anguilliformes</taxon>
        <taxon>Anguillidae</taxon>
        <taxon>Anguilla</taxon>
    </lineage>
</organism>